<dbReference type="UniPathway" id="UPA00148"/>
<dbReference type="InterPro" id="IPR006363">
    <property type="entry name" value="Cbl_synth_CobJ/CibH_dom"/>
</dbReference>
<dbReference type="KEGG" id="mtp:Mthe_0144"/>
<evidence type="ECO:0000256" key="1">
    <source>
        <dbReference type="ARBA" id="ARBA00004953"/>
    </source>
</evidence>
<keyword evidence="5" id="KW-0949">S-adenosyl-L-methionine</keyword>
<dbReference type="Proteomes" id="UP000000674">
    <property type="component" value="Chromosome"/>
</dbReference>
<dbReference type="EMBL" id="CP000477">
    <property type="protein sequence ID" value="ABK13944.1"/>
    <property type="molecule type" value="Genomic_DNA"/>
</dbReference>
<protein>
    <submittedName>
        <fullName evidence="7">Precorrin-3 methyltransferase</fullName>
        <ecNumber evidence="7">2.1.1.131</ecNumber>
    </submittedName>
</protein>
<sequence>MPSESRLSIVGIGPGNPGSMTLRARRMIKDADFVVGYRRYLDLIQPLLKDKRVYPGRMGGEVERARLAVELLDDGSVALISSGDPNVYGMASLALEIALTSVDPSRIEVVPGVTAFSAAACRAGVVFRDSLAVVSLSDLLTPWEDIWRRVRLAASMGMPLALYNPRSSRRDWQLSEALEILKNAGRGGRTVVVARNVSRKGESIRRSTVDEMLHDAGEIDMLTLLIIGGEQGHVSDGGISIAGVGPGSIENLTHEVVEKVRSATLVLGAEMHLECIKEIIAGEVFTGAGSREDRQVQRLERAVCELENGGLPVITVGGDPSIFSAAGRYIGMGRSLGMLPGVSAFSAAAARAGAPISNDFALLSGSVPPEKLSALADAGFSMFLYNASAYTIKSISDWLPGSRPCAVARDVTRRDEILEVCRASELGDLRLDGSRYTLVVSGPGSRIRDGMIVASRGYEKKYCV</sequence>
<evidence type="ECO:0000313" key="7">
    <source>
        <dbReference type="EMBL" id="ABK13944.1"/>
    </source>
</evidence>
<dbReference type="GO" id="GO:0032259">
    <property type="term" value="P:methylation"/>
    <property type="evidence" value="ECO:0007669"/>
    <property type="project" value="UniProtKB-KW"/>
</dbReference>
<dbReference type="InterPro" id="IPR014777">
    <property type="entry name" value="4pyrrole_Mease_sub1"/>
</dbReference>
<name>A0B5H0_METTP</name>
<keyword evidence="4 7" id="KW-0808">Transferase</keyword>
<dbReference type="InterPro" id="IPR000878">
    <property type="entry name" value="4pyrrol_Mease"/>
</dbReference>
<comment type="pathway">
    <text evidence="1">Cofactor biosynthesis; adenosylcobalamin biosynthesis.</text>
</comment>
<dbReference type="InterPro" id="IPR051810">
    <property type="entry name" value="Precorrin_MeTrfase"/>
</dbReference>
<dbReference type="GO" id="GO:0009236">
    <property type="term" value="P:cobalamin biosynthetic process"/>
    <property type="evidence" value="ECO:0007669"/>
    <property type="project" value="UniProtKB-UniPathway"/>
</dbReference>
<evidence type="ECO:0000256" key="2">
    <source>
        <dbReference type="ARBA" id="ARBA00022573"/>
    </source>
</evidence>
<organism evidence="7 8">
    <name type="scientific">Methanothrix thermoacetophila (strain DSM 6194 / JCM 14653 / NBRC 101360 / PT)</name>
    <name type="common">Methanosaeta thermophila</name>
    <dbReference type="NCBI Taxonomy" id="349307"/>
    <lineage>
        <taxon>Archaea</taxon>
        <taxon>Methanobacteriati</taxon>
        <taxon>Methanobacteriota</taxon>
        <taxon>Stenosarchaea group</taxon>
        <taxon>Methanomicrobia</taxon>
        <taxon>Methanotrichales</taxon>
        <taxon>Methanotrichaceae</taxon>
        <taxon>Methanothrix</taxon>
    </lineage>
</organism>
<gene>
    <name evidence="7" type="ordered locus">Mthe_0144</name>
</gene>
<dbReference type="OrthoDB" id="35891at2157"/>
<feature type="domain" description="Tetrapyrrole methylase" evidence="6">
    <location>
        <begin position="7"/>
        <end position="212"/>
    </location>
</feature>
<dbReference type="PANTHER" id="PTHR47036">
    <property type="entry name" value="COBALT-FACTOR III C(17)-METHYLTRANSFERASE-RELATED"/>
    <property type="match status" value="1"/>
</dbReference>
<dbReference type="RefSeq" id="WP_011695343.1">
    <property type="nucleotide sequence ID" value="NC_008553.1"/>
</dbReference>
<dbReference type="Pfam" id="PF00590">
    <property type="entry name" value="TP_methylase"/>
    <property type="match status" value="2"/>
</dbReference>
<evidence type="ECO:0000256" key="5">
    <source>
        <dbReference type="ARBA" id="ARBA00022691"/>
    </source>
</evidence>
<keyword evidence="3 7" id="KW-0489">Methyltransferase</keyword>
<dbReference type="Gene3D" id="3.30.950.10">
    <property type="entry name" value="Methyltransferase, Cobalt-precorrin-4 Transmethylase, Domain 2"/>
    <property type="match status" value="2"/>
</dbReference>
<reference evidence="7 8" key="1">
    <citation type="submission" date="2006-10" db="EMBL/GenBank/DDBJ databases">
        <title>Complete sequence of Methanosaeta thermophila PT.</title>
        <authorList>
            <consortium name="US DOE Joint Genome Institute"/>
            <person name="Copeland A."/>
            <person name="Lucas S."/>
            <person name="Lapidus A."/>
            <person name="Barry K."/>
            <person name="Detter J.C."/>
            <person name="Glavina del Rio T."/>
            <person name="Hammon N."/>
            <person name="Israni S."/>
            <person name="Pitluck S."/>
            <person name="Chain P."/>
            <person name="Malfatti S."/>
            <person name="Shin M."/>
            <person name="Vergez L."/>
            <person name="Schmutz J."/>
            <person name="Larimer F."/>
            <person name="Land M."/>
            <person name="Hauser L."/>
            <person name="Kyrpides N."/>
            <person name="Kim E."/>
            <person name="Smith K.S."/>
            <person name="Ingram-Smith C."/>
            <person name="Richardson P."/>
        </authorList>
    </citation>
    <scope>NUCLEOTIDE SEQUENCE [LARGE SCALE GENOMIC DNA]</scope>
    <source>
        <strain evidence="8">DSM 6194 / JCM 14653 / NBRC 101360 / PT</strain>
    </source>
</reference>
<evidence type="ECO:0000313" key="8">
    <source>
        <dbReference type="Proteomes" id="UP000000674"/>
    </source>
</evidence>
<dbReference type="HOGENOM" id="CLU_029920_1_0_2"/>
<evidence type="ECO:0000256" key="4">
    <source>
        <dbReference type="ARBA" id="ARBA00022679"/>
    </source>
</evidence>
<dbReference type="STRING" id="349307.Mthe_0144"/>
<proteinExistence type="predicted"/>
<evidence type="ECO:0000256" key="3">
    <source>
        <dbReference type="ARBA" id="ARBA00022603"/>
    </source>
</evidence>
<dbReference type="GeneID" id="4462449"/>
<accession>A0B5H0</accession>
<dbReference type="AlphaFoldDB" id="A0B5H0"/>
<keyword evidence="8" id="KW-1185">Reference proteome</keyword>
<dbReference type="PANTHER" id="PTHR47036:SF1">
    <property type="entry name" value="COBALT-FACTOR III C(17)-METHYLTRANSFERASE-RELATED"/>
    <property type="match status" value="1"/>
</dbReference>
<dbReference type="InterPro" id="IPR014776">
    <property type="entry name" value="4pyrrole_Mease_sub2"/>
</dbReference>
<dbReference type="InterPro" id="IPR035996">
    <property type="entry name" value="4pyrrol_Methylase_sf"/>
</dbReference>
<dbReference type="SUPFAM" id="SSF53790">
    <property type="entry name" value="Tetrapyrrole methylase"/>
    <property type="match status" value="2"/>
</dbReference>
<dbReference type="Gene3D" id="3.40.1010.10">
    <property type="entry name" value="Cobalt-precorrin-4 Transmethylase, Domain 1"/>
    <property type="match status" value="2"/>
</dbReference>
<dbReference type="CDD" id="cd11646">
    <property type="entry name" value="Precorrin_3B_C17_MT"/>
    <property type="match status" value="1"/>
</dbReference>
<evidence type="ECO:0000259" key="6">
    <source>
        <dbReference type="Pfam" id="PF00590"/>
    </source>
</evidence>
<dbReference type="EC" id="2.1.1.131" evidence="7"/>
<keyword evidence="2" id="KW-0169">Cobalamin biosynthesis</keyword>
<dbReference type="GO" id="GO:0030789">
    <property type="term" value="F:precorrin-3B C17-methyltransferase activity"/>
    <property type="evidence" value="ECO:0007669"/>
    <property type="project" value="UniProtKB-EC"/>
</dbReference>
<feature type="domain" description="Tetrapyrrole methylase" evidence="6">
    <location>
        <begin position="239"/>
        <end position="426"/>
    </location>
</feature>